<protein>
    <recommendedName>
        <fullName evidence="4">Glycosyltransferase</fullName>
        <ecNumber evidence="4">2.4.1.-</ecNumber>
    </recommendedName>
</protein>
<dbReference type="PANTHER" id="PTHR11926:SF1412">
    <property type="entry name" value="UDP-GLYCOSYLTRANSFERASE 83A1-LIKE"/>
    <property type="match status" value="1"/>
</dbReference>
<name>A0AAP0IJ62_9MAGN</name>
<dbReference type="CDD" id="cd03784">
    <property type="entry name" value="GT1_Gtf-like"/>
    <property type="match status" value="1"/>
</dbReference>
<dbReference type="EMBL" id="JBBNAE010000006">
    <property type="protein sequence ID" value="KAK9116504.1"/>
    <property type="molecule type" value="Genomic_DNA"/>
</dbReference>
<evidence type="ECO:0000256" key="3">
    <source>
        <dbReference type="RuleBase" id="RU003718"/>
    </source>
</evidence>
<dbReference type="SUPFAM" id="SSF53756">
    <property type="entry name" value="UDP-Glycosyltransferase/glycogen phosphorylase"/>
    <property type="match status" value="1"/>
</dbReference>
<dbReference type="InterPro" id="IPR002213">
    <property type="entry name" value="UDP_glucos_trans"/>
</dbReference>
<evidence type="ECO:0000313" key="6">
    <source>
        <dbReference type="Proteomes" id="UP001417504"/>
    </source>
</evidence>
<proteinExistence type="inferred from homology"/>
<evidence type="ECO:0000313" key="5">
    <source>
        <dbReference type="EMBL" id="KAK9116504.1"/>
    </source>
</evidence>
<dbReference type="EC" id="2.4.1.-" evidence="4"/>
<keyword evidence="3" id="KW-0328">Glycosyltransferase</keyword>
<reference evidence="5 6" key="1">
    <citation type="submission" date="2024-01" db="EMBL/GenBank/DDBJ databases">
        <title>Genome assemblies of Stephania.</title>
        <authorList>
            <person name="Yang L."/>
        </authorList>
    </citation>
    <scope>NUCLEOTIDE SEQUENCE [LARGE SCALE GENOMIC DNA]</scope>
    <source>
        <strain evidence="5">QJT</strain>
        <tissue evidence="5">Leaf</tissue>
    </source>
</reference>
<evidence type="ECO:0000256" key="4">
    <source>
        <dbReference type="RuleBase" id="RU362057"/>
    </source>
</evidence>
<keyword evidence="2 3" id="KW-0808">Transferase</keyword>
<accession>A0AAP0IJ62</accession>
<dbReference type="AlphaFoldDB" id="A0AAP0IJ62"/>
<dbReference type="PROSITE" id="PS00375">
    <property type="entry name" value="UDPGT"/>
    <property type="match status" value="1"/>
</dbReference>
<dbReference type="PANTHER" id="PTHR11926">
    <property type="entry name" value="GLUCOSYL/GLUCURONOSYL TRANSFERASES"/>
    <property type="match status" value="1"/>
</dbReference>
<evidence type="ECO:0000256" key="1">
    <source>
        <dbReference type="ARBA" id="ARBA00009995"/>
    </source>
</evidence>
<comment type="caution">
    <text evidence="5">The sequence shown here is derived from an EMBL/GenBank/DDBJ whole genome shotgun (WGS) entry which is preliminary data.</text>
</comment>
<dbReference type="InterPro" id="IPR035595">
    <property type="entry name" value="UDP_glycos_trans_CS"/>
</dbReference>
<dbReference type="FunFam" id="3.40.50.2000:FF:000056">
    <property type="entry name" value="Glycosyltransferase"/>
    <property type="match status" value="1"/>
</dbReference>
<dbReference type="GO" id="GO:0080044">
    <property type="term" value="F:quercetin 7-O-glucosyltransferase activity"/>
    <property type="evidence" value="ECO:0007669"/>
    <property type="project" value="TreeGrafter"/>
</dbReference>
<keyword evidence="6" id="KW-1185">Reference proteome</keyword>
<dbReference type="GO" id="GO:0080043">
    <property type="term" value="F:quercetin 3-O-glucosyltransferase activity"/>
    <property type="evidence" value="ECO:0007669"/>
    <property type="project" value="TreeGrafter"/>
</dbReference>
<sequence length="456" mass="51078">MAPLRDALHVLVIPYPAQGHVKPLMELSHRLVEHGFKVTFLNTEFNHKRVIAAMGSGVDIEGDKIHMAAIPDGLGPEEDRNQHGKLIPSMWSVMPGYLEAFIGRIMTDSYESNIKCVICDWTMAWALEVAAKMGIPRAAFWPASGAVLASLHHIPRLIEDKIIDANGIPSNNQMIQLSPTMPLMNPDQLVWLCMGDTATTSEMFNFFLWISRTVELVDHFICNSFYDLEPYVFEQFPNVKPIGPVMARSSGANFWAEDSTCISWLDQQSANSVIYVAFGSHTMLDGRKVKELALGLELSKRPFLWVVRPDLTSGKAIEYPDGFLERVASRGRMVRWAPQYNVLAHPSIACFLTHCGWNSTTEALSAGVPLLCWPYFGDQFINETYICDLWKVGLRLNPAESGLISRDEIKEKLDLLLGDEEINSNTKKMKEMATRSVSNGGDSLKNLVDFIEKIKA</sequence>
<dbReference type="Proteomes" id="UP001417504">
    <property type="component" value="Unassembled WGS sequence"/>
</dbReference>
<dbReference type="FunFam" id="3.40.50.2000:FF:000108">
    <property type="entry name" value="UDP-glycosyltransferase 83A1"/>
    <property type="match status" value="1"/>
</dbReference>
<organism evidence="5 6">
    <name type="scientific">Stephania japonica</name>
    <dbReference type="NCBI Taxonomy" id="461633"/>
    <lineage>
        <taxon>Eukaryota</taxon>
        <taxon>Viridiplantae</taxon>
        <taxon>Streptophyta</taxon>
        <taxon>Embryophyta</taxon>
        <taxon>Tracheophyta</taxon>
        <taxon>Spermatophyta</taxon>
        <taxon>Magnoliopsida</taxon>
        <taxon>Ranunculales</taxon>
        <taxon>Menispermaceae</taxon>
        <taxon>Menispermoideae</taxon>
        <taxon>Cissampelideae</taxon>
        <taxon>Stephania</taxon>
    </lineage>
</organism>
<dbReference type="Pfam" id="PF00201">
    <property type="entry name" value="UDPGT"/>
    <property type="match status" value="1"/>
</dbReference>
<comment type="similarity">
    <text evidence="1 3">Belongs to the UDP-glycosyltransferase family.</text>
</comment>
<dbReference type="Gene3D" id="3.40.50.2000">
    <property type="entry name" value="Glycogen Phosphorylase B"/>
    <property type="match status" value="2"/>
</dbReference>
<gene>
    <name evidence="5" type="ORF">Sjap_015451</name>
</gene>
<evidence type="ECO:0000256" key="2">
    <source>
        <dbReference type="ARBA" id="ARBA00022679"/>
    </source>
</evidence>